<dbReference type="PIRSF" id="PIRSF000451">
    <property type="entry name" value="PKS_III"/>
    <property type="match status" value="1"/>
</dbReference>
<protein>
    <recommendedName>
        <fullName evidence="10">Chalcone synthase</fullName>
    </recommendedName>
</protein>
<comment type="caution">
    <text evidence="8">The sequence shown here is derived from an EMBL/GenBank/DDBJ whole genome shotgun (WGS) entry which is preliminary data.</text>
</comment>
<dbReference type="FunFam" id="3.40.47.10:FF:000025">
    <property type="entry name" value="Chalcone synthase 2"/>
    <property type="match status" value="1"/>
</dbReference>
<comment type="similarity">
    <text evidence="1 5">Belongs to the thiolase-like superfamily. Chalcone/stilbene synthases family.</text>
</comment>
<evidence type="ECO:0000256" key="4">
    <source>
        <dbReference type="PIRSR" id="PIRSR000451-1"/>
    </source>
</evidence>
<evidence type="ECO:0000256" key="2">
    <source>
        <dbReference type="ARBA" id="ARBA00022679"/>
    </source>
</evidence>
<dbReference type="SUPFAM" id="SSF53901">
    <property type="entry name" value="Thiolase-like"/>
    <property type="match status" value="2"/>
</dbReference>
<feature type="active site" description="Acyl-thioester intermediate" evidence="4">
    <location>
        <position position="165"/>
    </location>
</feature>
<evidence type="ECO:0000256" key="5">
    <source>
        <dbReference type="RuleBase" id="RU003633"/>
    </source>
</evidence>
<organism evidence="8 9">
    <name type="scientific">Cannabis sativa</name>
    <name type="common">Hemp</name>
    <name type="synonym">Marijuana</name>
    <dbReference type="NCBI Taxonomy" id="3483"/>
    <lineage>
        <taxon>Eukaryota</taxon>
        <taxon>Viridiplantae</taxon>
        <taxon>Streptophyta</taxon>
        <taxon>Embryophyta</taxon>
        <taxon>Tracheophyta</taxon>
        <taxon>Spermatophyta</taxon>
        <taxon>Magnoliopsida</taxon>
        <taxon>eudicotyledons</taxon>
        <taxon>Gunneridae</taxon>
        <taxon>Pentapetalae</taxon>
        <taxon>rosids</taxon>
        <taxon>fabids</taxon>
        <taxon>Rosales</taxon>
        <taxon>Cannabaceae</taxon>
        <taxon>Cannabis</taxon>
    </lineage>
</organism>
<dbReference type="FunFam" id="3.40.47.10:FF:000014">
    <property type="entry name" value="Chalcone synthase 1"/>
    <property type="match status" value="1"/>
</dbReference>
<sequence length="391" mass="42860">MEEIKGVLKAKDVGCVATILAIGTANPLNCVNQDEFLHSYFKLTNNHNNTSFKELFTRICNNSMIKNRYMHLTEDILKENPNLCDYAAQSLNTRQDIKIKEIPKLAERAAMVAIKEWGKPISNLTHIIFHSSTGAADMPGADYQLVKSLGLNRSIKRIMLYNLGCFAGGTVLRVAKDLVENNLGASVLAVCAEITSADATFGRLSEDDKGRLVGHAIFGDGAAALVIGNADDPENKGLFQIVSTSQTILPNSEGCIEGHIREDGVTFTLSPRVPKLIGDNIETCLMEAFTPFKISDWNSLFWVVHPGGAAILREVESRVGLEQEKLRASWHVLREYGNISSASVLFILDEMRNKSLEEGRKTTGEGKNWGVLFGFGPGLTVETVVLHSIPI</sequence>
<dbReference type="AlphaFoldDB" id="A0A7J6H2A0"/>
<dbReference type="InterPro" id="IPR012328">
    <property type="entry name" value="Chalcone/stilbene_synt_C"/>
</dbReference>
<evidence type="ECO:0000313" key="8">
    <source>
        <dbReference type="EMBL" id="KAF4389008.1"/>
    </source>
</evidence>
<dbReference type="InterPro" id="IPR011141">
    <property type="entry name" value="Polyketide_synthase_type-III"/>
</dbReference>
<dbReference type="GO" id="GO:0016747">
    <property type="term" value="F:acyltransferase activity, transferring groups other than amino-acyl groups"/>
    <property type="evidence" value="ECO:0007669"/>
    <property type="project" value="InterPro"/>
</dbReference>
<dbReference type="PANTHER" id="PTHR11877">
    <property type="entry name" value="HYDROXYMETHYLGLUTARYL-COA SYNTHASE"/>
    <property type="match status" value="1"/>
</dbReference>
<dbReference type="GO" id="GO:0030639">
    <property type="term" value="P:polyketide biosynthetic process"/>
    <property type="evidence" value="ECO:0007669"/>
    <property type="project" value="TreeGrafter"/>
</dbReference>
<dbReference type="EMBL" id="JAATIP010000032">
    <property type="protein sequence ID" value="KAF4389008.1"/>
    <property type="molecule type" value="Genomic_DNA"/>
</dbReference>
<dbReference type="PANTHER" id="PTHR11877:SF14">
    <property type="entry name" value="CHALCONE SYNTHASE"/>
    <property type="match status" value="1"/>
</dbReference>
<reference evidence="8 9" key="1">
    <citation type="journal article" date="2020" name="bioRxiv">
        <title>Sequence and annotation of 42 cannabis genomes reveals extensive copy number variation in cannabinoid synthesis and pathogen resistance genes.</title>
        <authorList>
            <person name="Mckernan K.J."/>
            <person name="Helbert Y."/>
            <person name="Kane L.T."/>
            <person name="Ebling H."/>
            <person name="Zhang L."/>
            <person name="Liu B."/>
            <person name="Eaton Z."/>
            <person name="Mclaughlin S."/>
            <person name="Kingan S."/>
            <person name="Baybayan P."/>
            <person name="Concepcion G."/>
            <person name="Jordan M."/>
            <person name="Riva A."/>
            <person name="Barbazuk W."/>
            <person name="Harkins T."/>
        </authorList>
    </citation>
    <scope>NUCLEOTIDE SEQUENCE [LARGE SCALE GENOMIC DNA]</scope>
    <source>
        <strain evidence="9">cv. Jamaican Lion 4</strain>
        <tissue evidence="8">Leaf</tissue>
    </source>
</reference>
<dbReference type="InterPro" id="IPR001099">
    <property type="entry name" value="Chalcone/stilbene_synt_N"/>
</dbReference>
<dbReference type="Pfam" id="PF02797">
    <property type="entry name" value="Chal_sti_synt_C"/>
    <property type="match status" value="1"/>
</dbReference>
<evidence type="ECO:0000313" key="9">
    <source>
        <dbReference type="Proteomes" id="UP000525078"/>
    </source>
</evidence>
<gene>
    <name evidence="8" type="ORF">F8388_026737</name>
</gene>
<dbReference type="Pfam" id="PF00195">
    <property type="entry name" value="Chal_sti_synt_N"/>
    <property type="match status" value="1"/>
</dbReference>
<feature type="domain" description="Chalcone/stilbene synthase C-terminal" evidence="7">
    <location>
        <begin position="240"/>
        <end position="390"/>
    </location>
</feature>
<evidence type="ECO:0000259" key="7">
    <source>
        <dbReference type="Pfam" id="PF02797"/>
    </source>
</evidence>
<evidence type="ECO:0008006" key="10">
    <source>
        <dbReference type="Google" id="ProtNLM"/>
    </source>
</evidence>
<keyword evidence="3 5" id="KW-0012">Acyltransferase</keyword>
<name>A0A7J6H2A0_CANSA</name>
<keyword evidence="2 5" id="KW-0808">Transferase</keyword>
<accession>A0A7J6H2A0</accession>
<dbReference type="CDD" id="cd00831">
    <property type="entry name" value="CHS_like"/>
    <property type="match status" value="1"/>
</dbReference>
<feature type="domain" description="Chalcone/stilbene synthase N-terminal" evidence="6">
    <location>
        <begin position="15"/>
        <end position="229"/>
    </location>
</feature>
<proteinExistence type="inferred from homology"/>
<dbReference type="InterPro" id="IPR016039">
    <property type="entry name" value="Thiolase-like"/>
</dbReference>
<dbReference type="Proteomes" id="UP000525078">
    <property type="component" value="Unassembled WGS sequence"/>
</dbReference>
<dbReference type="Gene3D" id="3.40.47.10">
    <property type="match status" value="2"/>
</dbReference>
<evidence type="ECO:0000256" key="1">
    <source>
        <dbReference type="ARBA" id="ARBA00005531"/>
    </source>
</evidence>
<evidence type="ECO:0000259" key="6">
    <source>
        <dbReference type="Pfam" id="PF00195"/>
    </source>
</evidence>
<evidence type="ECO:0000256" key="3">
    <source>
        <dbReference type="ARBA" id="ARBA00023315"/>
    </source>
</evidence>